<dbReference type="Pfam" id="PF01553">
    <property type="entry name" value="Acyltransferase"/>
    <property type="match status" value="1"/>
</dbReference>
<keyword evidence="7 9" id="KW-0012">Acyltransferase</keyword>
<dbReference type="Proteomes" id="UP001139410">
    <property type="component" value="Unassembled WGS sequence"/>
</dbReference>
<keyword evidence="4" id="KW-1133">Transmembrane helix</keyword>
<evidence type="ECO:0000256" key="4">
    <source>
        <dbReference type="ARBA" id="ARBA00022989"/>
    </source>
</evidence>
<dbReference type="PANTHER" id="PTHR23063:SF52">
    <property type="entry name" value="LYSOPHOSPHATIDYLCHOLINE ACYLTRANSFERASE"/>
    <property type="match status" value="1"/>
</dbReference>
<feature type="domain" description="Phospholipid/glycerol acyltransferase" evidence="8">
    <location>
        <begin position="60"/>
        <end position="174"/>
    </location>
</feature>
<dbReference type="RefSeq" id="WP_235066041.1">
    <property type="nucleotide sequence ID" value="NZ_JAKFGM010000001.1"/>
</dbReference>
<keyword evidence="6" id="KW-0472">Membrane</keyword>
<reference evidence="9" key="1">
    <citation type="submission" date="2022-01" db="EMBL/GenBank/DDBJ databases">
        <authorList>
            <person name="Jo J.-H."/>
            <person name="Im W.-T."/>
        </authorList>
    </citation>
    <scope>NUCLEOTIDE SEQUENCE</scope>
    <source>
        <strain evidence="9">G124</strain>
    </source>
</reference>
<keyword evidence="10" id="KW-1185">Reference proteome</keyword>
<name>A0A9X1TX65_9SPHN</name>
<comment type="subcellular location">
    <subcellularLocation>
        <location evidence="1">Membrane</location>
    </subcellularLocation>
</comment>
<evidence type="ECO:0000256" key="7">
    <source>
        <dbReference type="ARBA" id="ARBA00023315"/>
    </source>
</evidence>
<accession>A0A9X1TX65</accession>
<evidence type="ECO:0000256" key="1">
    <source>
        <dbReference type="ARBA" id="ARBA00004370"/>
    </source>
</evidence>
<dbReference type="GO" id="GO:0016020">
    <property type="term" value="C:membrane"/>
    <property type="evidence" value="ECO:0007669"/>
    <property type="project" value="UniProtKB-SubCell"/>
</dbReference>
<evidence type="ECO:0000259" key="8">
    <source>
        <dbReference type="SMART" id="SM00563"/>
    </source>
</evidence>
<keyword evidence="2" id="KW-0808">Transferase</keyword>
<evidence type="ECO:0000256" key="6">
    <source>
        <dbReference type="ARBA" id="ARBA00023136"/>
    </source>
</evidence>
<sequence length="242" mass="26183">MIRWLRIAGLVILFLTVAPIHILSKWVVGHSAWPSRFLAAAARIIGVKVRIEGGPLEPHTFVVANHTSWLDILILGGFAGAAFVSKAEVQRTPLVGWLADQNRTLYIDRAQRGDAHTQVRRIAEALNQPQPLAVFPEGTTSDGRHLLPFRSALLEAVAPPPAGASVRPVAIDYGDHADIVGWHSGEPGIDNVKRILGHRGTMHVTLRLLHPLPPSADRKGLARHARQVIAAALSSVNEPTGL</sequence>
<gene>
    <name evidence="9" type="ORF">LVY65_00395</name>
</gene>
<dbReference type="GO" id="GO:0016746">
    <property type="term" value="F:acyltransferase activity"/>
    <property type="evidence" value="ECO:0007669"/>
    <property type="project" value="UniProtKB-KW"/>
</dbReference>
<dbReference type="SUPFAM" id="SSF69593">
    <property type="entry name" value="Glycerol-3-phosphate (1)-acyltransferase"/>
    <property type="match status" value="1"/>
</dbReference>
<dbReference type="SMART" id="SM00563">
    <property type="entry name" value="PlsC"/>
    <property type="match status" value="1"/>
</dbReference>
<protein>
    <submittedName>
        <fullName evidence="9">1-acyl-sn-glycerol-3-phosphate acyltransferase</fullName>
    </submittedName>
</protein>
<dbReference type="EMBL" id="JAKFGM010000001">
    <property type="protein sequence ID" value="MCF2513532.1"/>
    <property type="molecule type" value="Genomic_DNA"/>
</dbReference>
<proteinExistence type="predicted"/>
<dbReference type="GO" id="GO:0006629">
    <property type="term" value="P:lipid metabolic process"/>
    <property type="evidence" value="ECO:0007669"/>
    <property type="project" value="UniProtKB-KW"/>
</dbReference>
<dbReference type="CDD" id="cd07989">
    <property type="entry name" value="LPLAT_AGPAT-like"/>
    <property type="match status" value="1"/>
</dbReference>
<dbReference type="InterPro" id="IPR002123">
    <property type="entry name" value="Plipid/glycerol_acylTrfase"/>
</dbReference>
<evidence type="ECO:0000256" key="2">
    <source>
        <dbReference type="ARBA" id="ARBA00022679"/>
    </source>
</evidence>
<keyword evidence="3" id="KW-0812">Transmembrane</keyword>
<evidence type="ECO:0000313" key="10">
    <source>
        <dbReference type="Proteomes" id="UP001139410"/>
    </source>
</evidence>
<keyword evidence="5" id="KW-0443">Lipid metabolism</keyword>
<evidence type="ECO:0000256" key="5">
    <source>
        <dbReference type="ARBA" id="ARBA00023098"/>
    </source>
</evidence>
<dbReference type="PANTHER" id="PTHR23063">
    <property type="entry name" value="PHOSPHOLIPID ACYLTRANSFERASE"/>
    <property type="match status" value="1"/>
</dbReference>
<evidence type="ECO:0000313" key="9">
    <source>
        <dbReference type="EMBL" id="MCF2513532.1"/>
    </source>
</evidence>
<dbReference type="AlphaFoldDB" id="A0A9X1TX65"/>
<organism evidence="9 10">
    <name type="scientific">Sphingomonas cremea</name>
    <dbReference type="NCBI Taxonomy" id="2904799"/>
    <lineage>
        <taxon>Bacteria</taxon>
        <taxon>Pseudomonadati</taxon>
        <taxon>Pseudomonadota</taxon>
        <taxon>Alphaproteobacteria</taxon>
        <taxon>Sphingomonadales</taxon>
        <taxon>Sphingomonadaceae</taxon>
        <taxon>Sphingomonas</taxon>
    </lineage>
</organism>
<evidence type="ECO:0000256" key="3">
    <source>
        <dbReference type="ARBA" id="ARBA00022692"/>
    </source>
</evidence>
<comment type="caution">
    <text evidence="9">The sequence shown here is derived from an EMBL/GenBank/DDBJ whole genome shotgun (WGS) entry which is preliminary data.</text>
</comment>